<reference evidence="2 4" key="1">
    <citation type="submission" date="2013-11" db="EMBL/GenBank/DDBJ databases">
        <title>The Genome Sequence of Phytophthora parasitica P1976.</title>
        <authorList>
            <consortium name="The Broad Institute Genomics Platform"/>
            <person name="Russ C."/>
            <person name="Tyler B."/>
            <person name="Panabieres F."/>
            <person name="Shan W."/>
            <person name="Tripathy S."/>
            <person name="Grunwald N."/>
            <person name="Machado M."/>
            <person name="Johnson C.S."/>
            <person name="Walker B."/>
            <person name="Young S."/>
            <person name="Zeng Q."/>
            <person name="Gargeya S."/>
            <person name="Fitzgerald M."/>
            <person name="Haas B."/>
            <person name="Abouelleil A."/>
            <person name="Allen A.W."/>
            <person name="Alvarado L."/>
            <person name="Arachchi H.M."/>
            <person name="Berlin A.M."/>
            <person name="Chapman S.B."/>
            <person name="Gainer-Dewar J."/>
            <person name="Goldberg J."/>
            <person name="Griggs A."/>
            <person name="Gujja S."/>
            <person name="Hansen M."/>
            <person name="Howarth C."/>
            <person name="Imamovic A."/>
            <person name="Ireland A."/>
            <person name="Larimer J."/>
            <person name="McCowan C."/>
            <person name="Murphy C."/>
            <person name="Pearson M."/>
            <person name="Poon T.W."/>
            <person name="Priest M."/>
            <person name="Roberts A."/>
            <person name="Saif S."/>
            <person name="Shea T."/>
            <person name="Sisk P."/>
            <person name="Sykes S."/>
            <person name="Wortman J."/>
            <person name="Nusbaum C."/>
            <person name="Birren B."/>
        </authorList>
    </citation>
    <scope>NUCLEOTIDE SEQUENCE [LARGE SCALE GENOMIC DNA]</scope>
    <source>
        <strain evidence="2 4">P1976</strain>
    </source>
</reference>
<evidence type="ECO:0000256" key="1">
    <source>
        <dbReference type="SAM" id="MobiDB-lite"/>
    </source>
</evidence>
<feature type="compositionally biased region" description="Basic and acidic residues" evidence="1">
    <location>
        <begin position="20"/>
        <end position="31"/>
    </location>
</feature>
<dbReference type="EMBL" id="ANJA01004573">
    <property type="protein sequence ID" value="ETO58939.1"/>
    <property type="molecule type" value="Genomic_DNA"/>
</dbReference>
<comment type="caution">
    <text evidence="2">The sequence shown here is derived from an EMBL/GenBank/DDBJ whole genome shotgun (WGS) entry which is preliminary data.</text>
</comment>
<accession>A0A080YX28</accession>
<proteinExistence type="predicted"/>
<name>A0A080YX28_PHYNI</name>
<evidence type="ECO:0000313" key="4">
    <source>
        <dbReference type="Proteomes" id="UP000028582"/>
    </source>
</evidence>
<feature type="compositionally biased region" description="Polar residues" evidence="1">
    <location>
        <begin position="1"/>
        <end position="16"/>
    </location>
</feature>
<feature type="non-terminal residue" evidence="2">
    <location>
        <position position="107"/>
    </location>
</feature>
<sequence length="107" mass="12148">MTEQHPYTAGPQTPKSQHFVVDDPPRPFREQENPIRSASLLSMVSMAWMQPLISLGAKRPLEHEDVWTMCPEDTCETLRVKFEKELNTINNLETPPPLGIPRVALAL</sequence>
<dbReference type="EMBL" id="ANJA01000503">
    <property type="protein sequence ID" value="ETO83467.1"/>
    <property type="molecule type" value="Genomic_DNA"/>
</dbReference>
<protein>
    <submittedName>
        <fullName evidence="2">Uncharacterized protein</fullName>
    </submittedName>
</protein>
<dbReference type="AlphaFoldDB" id="A0A080YX28"/>
<feature type="region of interest" description="Disordered" evidence="1">
    <location>
        <begin position="1"/>
        <end position="31"/>
    </location>
</feature>
<evidence type="ECO:0000313" key="3">
    <source>
        <dbReference type="EMBL" id="ETO83467.1"/>
    </source>
</evidence>
<gene>
    <name evidence="3" type="ORF">F444_02525</name>
    <name evidence="2" type="ORF">F444_22684</name>
</gene>
<dbReference type="Proteomes" id="UP000028582">
    <property type="component" value="Unassembled WGS sequence"/>
</dbReference>
<organism evidence="2 4">
    <name type="scientific">Phytophthora nicotianae P1976</name>
    <dbReference type="NCBI Taxonomy" id="1317066"/>
    <lineage>
        <taxon>Eukaryota</taxon>
        <taxon>Sar</taxon>
        <taxon>Stramenopiles</taxon>
        <taxon>Oomycota</taxon>
        <taxon>Peronosporomycetes</taxon>
        <taxon>Peronosporales</taxon>
        <taxon>Peronosporaceae</taxon>
        <taxon>Phytophthora</taxon>
    </lineage>
</organism>
<evidence type="ECO:0000313" key="2">
    <source>
        <dbReference type="EMBL" id="ETO58939.1"/>
    </source>
</evidence>